<feature type="domain" description="Nudix hydrolase" evidence="2">
    <location>
        <begin position="32"/>
        <end position="161"/>
    </location>
</feature>
<dbReference type="PROSITE" id="PS51462">
    <property type="entry name" value="NUDIX"/>
    <property type="match status" value="1"/>
</dbReference>
<dbReference type="RefSeq" id="WP_255177414.1">
    <property type="nucleotide sequence ID" value="NZ_CP101462.1"/>
</dbReference>
<organism evidence="3 4">
    <name type="scientific">Exiguobacterium aurantiacum</name>
    <dbReference type="NCBI Taxonomy" id="33987"/>
    <lineage>
        <taxon>Bacteria</taxon>
        <taxon>Bacillati</taxon>
        <taxon>Bacillota</taxon>
        <taxon>Bacilli</taxon>
        <taxon>Bacillales</taxon>
        <taxon>Bacillales Family XII. Incertae Sedis</taxon>
        <taxon>Exiguobacterium</taxon>
    </lineage>
</organism>
<dbReference type="Gene3D" id="3.90.79.10">
    <property type="entry name" value="Nucleoside Triphosphate Pyrophosphohydrolase"/>
    <property type="match status" value="1"/>
</dbReference>
<protein>
    <submittedName>
        <fullName evidence="3">NUDIX domain-containing protein</fullName>
    </submittedName>
</protein>
<dbReference type="InterPro" id="IPR015797">
    <property type="entry name" value="NUDIX_hydrolase-like_dom_sf"/>
</dbReference>
<dbReference type="InterPro" id="IPR020084">
    <property type="entry name" value="NUDIX_hydrolase_CS"/>
</dbReference>
<reference evidence="3" key="1">
    <citation type="submission" date="2022-07" db="EMBL/GenBank/DDBJ databases">
        <title>Complete genome of CX2.</title>
        <authorList>
            <person name="Cao G."/>
        </authorList>
    </citation>
    <scope>NUCLEOTIDE SEQUENCE</scope>
    <source>
        <strain evidence="3">CX2</strain>
    </source>
</reference>
<keyword evidence="4" id="KW-1185">Reference proteome</keyword>
<evidence type="ECO:0000313" key="4">
    <source>
        <dbReference type="Proteomes" id="UP001060325"/>
    </source>
</evidence>
<sequence length="192" mass="22354">MPEQVELWDVYTKHRERTNRLWQRGTRAHEGDCHLVVHVCLFNRQGEMLIQQRTSEKENWANGWDVTVAGNALAGETSRQAAMRELEEEIGFAIDMTNMRPHLTFHSDGVLDDIYLIETEVDIHALTLQQSEVQAVRWAEEKTVFELMELGHFIPYKRAMLSLLFAMRHRYGSFRQVDQGGRLNVENVSVDQ</sequence>
<dbReference type="EMBL" id="CP101462">
    <property type="protein sequence ID" value="UTT42908.1"/>
    <property type="molecule type" value="Genomic_DNA"/>
</dbReference>
<dbReference type="InterPro" id="IPR000086">
    <property type="entry name" value="NUDIX_hydrolase_dom"/>
</dbReference>
<keyword evidence="1" id="KW-0378">Hydrolase</keyword>
<proteinExistence type="predicted"/>
<evidence type="ECO:0000256" key="1">
    <source>
        <dbReference type="ARBA" id="ARBA00022801"/>
    </source>
</evidence>
<evidence type="ECO:0000313" key="3">
    <source>
        <dbReference type="EMBL" id="UTT42908.1"/>
    </source>
</evidence>
<dbReference type="SUPFAM" id="SSF55811">
    <property type="entry name" value="Nudix"/>
    <property type="match status" value="1"/>
</dbReference>
<dbReference type="PANTHER" id="PTHR10885:SF0">
    <property type="entry name" value="ISOPENTENYL-DIPHOSPHATE DELTA-ISOMERASE"/>
    <property type="match status" value="1"/>
</dbReference>
<accession>A0ABY5FN73</accession>
<evidence type="ECO:0000259" key="2">
    <source>
        <dbReference type="PROSITE" id="PS51462"/>
    </source>
</evidence>
<name>A0ABY5FN73_9BACL</name>
<dbReference type="PANTHER" id="PTHR10885">
    <property type="entry name" value="ISOPENTENYL-DIPHOSPHATE DELTA-ISOMERASE"/>
    <property type="match status" value="1"/>
</dbReference>
<dbReference type="Proteomes" id="UP001060325">
    <property type="component" value="Chromosome"/>
</dbReference>
<dbReference type="PROSITE" id="PS00893">
    <property type="entry name" value="NUDIX_BOX"/>
    <property type="match status" value="1"/>
</dbReference>
<dbReference type="CDD" id="cd04693">
    <property type="entry name" value="NUDIX_Hydrolase"/>
    <property type="match status" value="1"/>
</dbReference>
<dbReference type="Pfam" id="PF00293">
    <property type="entry name" value="NUDIX"/>
    <property type="match status" value="1"/>
</dbReference>
<gene>
    <name evidence="3" type="ORF">NMQ00_15550</name>
</gene>